<dbReference type="AlphaFoldDB" id="A0A0U1L3Q2"/>
<keyword evidence="5 8" id="KW-0520">NAD</keyword>
<dbReference type="InterPro" id="IPR020904">
    <property type="entry name" value="Sc_DH/Rdtase_CS"/>
</dbReference>
<feature type="active site" description="Proton acceptor" evidence="7">
    <location>
        <position position="151"/>
    </location>
</feature>
<evidence type="ECO:0000256" key="9">
    <source>
        <dbReference type="RuleBase" id="RU000363"/>
    </source>
</evidence>
<dbReference type="PRINTS" id="PR00080">
    <property type="entry name" value="SDRFAMILY"/>
</dbReference>
<dbReference type="Proteomes" id="UP000049855">
    <property type="component" value="Unassembled WGS sequence"/>
</dbReference>
<evidence type="ECO:0000256" key="1">
    <source>
        <dbReference type="ARBA" id="ARBA00003200"/>
    </source>
</evidence>
<dbReference type="EC" id="1.1.1.304" evidence="3"/>
<evidence type="ECO:0000313" key="11">
    <source>
        <dbReference type="Proteomes" id="UP000049855"/>
    </source>
</evidence>
<gene>
    <name evidence="10" type="ORF">SpAn4DRAFT_0770</name>
</gene>
<dbReference type="InterPro" id="IPR014007">
    <property type="entry name" value="23BDH"/>
</dbReference>
<evidence type="ECO:0000313" key="10">
    <source>
        <dbReference type="EMBL" id="CQR74308.1"/>
    </source>
</evidence>
<name>A0A0U1L3Q2_9FIRM</name>
<sequence length="255" mass="27315">MTRTAIVTGSGRGIGRGIALRLAKDGLDVVVCDINAENAKKVSMEIEALGRKSLAIVGDVSKEKDVYAMVDQVVEKFGKLDVMVANAGICHIKWATELTTAEWDQAFAVNCRGAFLCDTAAAKQMIKQKGGKIINCSSIAGHDGFSLLSAYSATKFAIRGFTQALAKELGRYGITVNAYCPGIVGTDMWDLIDEKMGPYLNLGKGEVLKEYTKLITMGRVETPDDVAGFVSYLASADSNYMTGQTIMIDGGIVMN</sequence>
<evidence type="ECO:0000256" key="8">
    <source>
        <dbReference type="PIRSR" id="PIRSR614007-2"/>
    </source>
</evidence>
<evidence type="ECO:0000256" key="3">
    <source>
        <dbReference type="ARBA" id="ARBA00012848"/>
    </source>
</evidence>
<feature type="binding site" evidence="8">
    <location>
        <begin position="59"/>
        <end position="60"/>
    </location>
    <ligand>
        <name>NAD(+)</name>
        <dbReference type="ChEBI" id="CHEBI:57540"/>
    </ligand>
</feature>
<keyword evidence="4 10" id="KW-0560">Oxidoreductase</keyword>
<evidence type="ECO:0000256" key="4">
    <source>
        <dbReference type="ARBA" id="ARBA00023002"/>
    </source>
</evidence>
<protein>
    <recommendedName>
        <fullName evidence="3">diacetyl reductase [(S)-acetoin forming]</fullName>
        <ecNumber evidence="3">1.1.1.304</ecNumber>
    </recommendedName>
</protein>
<dbReference type="GO" id="GO:0006633">
    <property type="term" value="P:fatty acid biosynthetic process"/>
    <property type="evidence" value="ECO:0007669"/>
    <property type="project" value="TreeGrafter"/>
</dbReference>
<feature type="binding site" evidence="8">
    <location>
        <begin position="181"/>
        <end position="186"/>
    </location>
    <ligand>
        <name>NAD(+)</name>
        <dbReference type="ChEBI" id="CHEBI:57540"/>
    </ligand>
</feature>
<dbReference type="FunFam" id="3.40.50.720:FF:000084">
    <property type="entry name" value="Short-chain dehydrogenase reductase"/>
    <property type="match status" value="1"/>
</dbReference>
<evidence type="ECO:0000256" key="2">
    <source>
        <dbReference type="ARBA" id="ARBA00006484"/>
    </source>
</evidence>
<dbReference type="InterPro" id="IPR036291">
    <property type="entry name" value="NAD(P)-bd_dom_sf"/>
</dbReference>
<evidence type="ECO:0000256" key="6">
    <source>
        <dbReference type="ARBA" id="ARBA00047315"/>
    </source>
</evidence>
<evidence type="ECO:0000256" key="7">
    <source>
        <dbReference type="PIRSR" id="PIRSR614007-1"/>
    </source>
</evidence>
<dbReference type="GO" id="GO:0045150">
    <property type="term" value="P:acetoin catabolic process"/>
    <property type="evidence" value="ECO:0007669"/>
    <property type="project" value="InterPro"/>
</dbReference>
<dbReference type="PROSITE" id="PS00061">
    <property type="entry name" value="ADH_SHORT"/>
    <property type="match status" value="1"/>
</dbReference>
<dbReference type="RefSeq" id="WP_021170310.1">
    <property type="nucleotide sequence ID" value="NZ_CTRP01000014.1"/>
</dbReference>
<feature type="binding site" evidence="8">
    <location>
        <position position="86"/>
    </location>
    <ligand>
        <name>NAD(+)</name>
        <dbReference type="ChEBI" id="CHEBI:57540"/>
    </ligand>
</feature>
<dbReference type="InterPro" id="IPR002347">
    <property type="entry name" value="SDR_fam"/>
</dbReference>
<dbReference type="GO" id="GO:0008206">
    <property type="term" value="P:bile acid metabolic process"/>
    <property type="evidence" value="ECO:0007669"/>
    <property type="project" value="UniProtKB-ARBA"/>
</dbReference>
<feature type="binding site" evidence="8">
    <location>
        <position position="33"/>
    </location>
    <ligand>
        <name>NAD(+)</name>
        <dbReference type="ChEBI" id="CHEBI:57540"/>
    </ligand>
</feature>
<dbReference type="EMBL" id="CTRP01000014">
    <property type="protein sequence ID" value="CQR74308.1"/>
    <property type="molecule type" value="Genomic_DNA"/>
</dbReference>
<organism evidence="10 11">
    <name type="scientific">Sporomusa ovata</name>
    <dbReference type="NCBI Taxonomy" id="2378"/>
    <lineage>
        <taxon>Bacteria</taxon>
        <taxon>Bacillati</taxon>
        <taxon>Bacillota</taxon>
        <taxon>Negativicutes</taxon>
        <taxon>Selenomonadales</taxon>
        <taxon>Sporomusaceae</taxon>
        <taxon>Sporomusa</taxon>
    </lineage>
</organism>
<proteinExistence type="inferred from homology"/>
<dbReference type="Pfam" id="PF00106">
    <property type="entry name" value="adh_short"/>
    <property type="match status" value="1"/>
</dbReference>
<dbReference type="NCBIfam" id="TIGR02415">
    <property type="entry name" value="23BDH"/>
    <property type="match status" value="1"/>
</dbReference>
<accession>A0A0U1L3Q2</accession>
<dbReference type="PANTHER" id="PTHR42760:SF121">
    <property type="entry name" value="3-OXOACYL-(ACYL-CARRIER-PROTEIN) REDUCTASE"/>
    <property type="match status" value="1"/>
</dbReference>
<dbReference type="SUPFAM" id="SSF51735">
    <property type="entry name" value="NAD(P)-binding Rossmann-fold domains"/>
    <property type="match status" value="1"/>
</dbReference>
<reference evidence="11" key="1">
    <citation type="submission" date="2015-03" db="EMBL/GenBank/DDBJ databases">
        <authorList>
            <person name="Nijsse Bart"/>
        </authorList>
    </citation>
    <scope>NUCLEOTIDE SEQUENCE [LARGE SCALE GENOMIC DNA]</scope>
</reference>
<comment type="similarity">
    <text evidence="2 9">Belongs to the short-chain dehydrogenases/reductases (SDR) family.</text>
</comment>
<dbReference type="Gene3D" id="3.40.50.720">
    <property type="entry name" value="NAD(P)-binding Rossmann-like Domain"/>
    <property type="match status" value="1"/>
</dbReference>
<feature type="binding site" evidence="8">
    <location>
        <position position="155"/>
    </location>
    <ligand>
        <name>NAD(+)</name>
        <dbReference type="ChEBI" id="CHEBI:57540"/>
    </ligand>
</feature>
<evidence type="ECO:0000256" key="5">
    <source>
        <dbReference type="ARBA" id="ARBA00023027"/>
    </source>
</evidence>
<dbReference type="PRINTS" id="PR00081">
    <property type="entry name" value="GDHRDH"/>
</dbReference>
<comment type="catalytic activity">
    <reaction evidence="6">
        <text>(S)-acetoin + NAD(+) = diacetyl + NADH + H(+)</text>
        <dbReference type="Rhea" id="RHEA:27286"/>
        <dbReference type="ChEBI" id="CHEBI:15378"/>
        <dbReference type="ChEBI" id="CHEBI:15687"/>
        <dbReference type="ChEBI" id="CHEBI:16583"/>
        <dbReference type="ChEBI" id="CHEBI:57540"/>
        <dbReference type="ChEBI" id="CHEBI:57945"/>
        <dbReference type="EC" id="1.1.1.304"/>
    </reaction>
</comment>
<comment type="function">
    <text evidence="1">Catalyzes the irreversible reduction of 2,3-butanediol to (S)-acetoin in the presence of NADH.</text>
</comment>
<feature type="binding site" evidence="8">
    <location>
        <position position="151"/>
    </location>
    <ligand>
        <name>NAD(+)</name>
        <dbReference type="ChEBI" id="CHEBI:57540"/>
    </ligand>
</feature>
<dbReference type="GO" id="GO:0052588">
    <property type="term" value="F:diacetyl reductase ((S)-acetoin forming) (NAD+) activity"/>
    <property type="evidence" value="ECO:0007669"/>
    <property type="project" value="UniProtKB-EC"/>
</dbReference>
<keyword evidence="11" id="KW-1185">Reference proteome</keyword>
<dbReference type="PANTHER" id="PTHR42760">
    <property type="entry name" value="SHORT-CHAIN DEHYDROGENASES/REDUCTASES FAMILY MEMBER"/>
    <property type="match status" value="1"/>
</dbReference>
<dbReference type="NCBIfam" id="NF005559">
    <property type="entry name" value="PRK07231.1"/>
    <property type="match status" value="1"/>
</dbReference>
<dbReference type="GO" id="GO:0048038">
    <property type="term" value="F:quinone binding"/>
    <property type="evidence" value="ECO:0007669"/>
    <property type="project" value="TreeGrafter"/>
</dbReference>